<organism evidence="1">
    <name type="scientific">uncultured Caudovirales phage</name>
    <dbReference type="NCBI Taxonomy" id="2100421"/>
    <lineage>
        <taxon>Viruses</taxon>
        <taxon>Duplodnaviria</taxon>
        <taxon>Heunggongvirae</taxon>
        <taxon>Uroviricota</taxon>
        <taxon>Caudoviricetes</taxon>
        <taxon>Peduoviridae</taxon>
        <taxon>Maltschvirus</taxon>
        <taxon>Maltschvirus maltsch</taxon>
    </lineage>
</organism>
<evidence type="ECO:0000313" key="1">
    <source>
        <dbReference type="EMBL" id="CAB4148470.1"/>
    </source>
</evidence>
<sequence length="170" mass="18573">MRKYTGNSDGVSKVGARAGTLKFVELCQQQWKFTNLGVFANRRMNNAQAAADPKNPKWLSVHATGRACDMGWKKRKTAVEAWNWLLANAVALGIEEIHDYAFDPDGAGAKKAWGRGFRCSRGEGNKGVRIFDASNNAGSAGGKWLHVELSPEMANNPERVASVWASLPKP</sequence>
<proteinExistence type="predicted"/>
<dbReference type="SUPFAM" id="SSF55166">
    <property type="entry name" value="Hedgehog/DD-peptidase"/>
    <property type="match status" value="1"/>
</dbReference>
<gene>
    <name evidence="1" type="ORF">UFOVP526_5</name>
</gene>
<protein>
    <submittedName>
        <fullName evidence="1">Uncharacterized protein</fullName>
    </submittedName>
</protein>
<reference evidence="1" key="1">
    <citation type="submission" date="2020-04" db="EMBL/GenBank/DDBJ databases">
        <authorList>
            <person name="Chiriac C."/>
            <person name="Salcher M."/>
            <person name="Ghai R."/>
            <person name="Kavagutti S V."/>
        </authorList>
    </citation>
    <scope>NUCLEOTIDE SEQUENCE</scope>
</reference>
<dbReference type="InterPro" id="IPR009045">
    <property type="entry name" value="Zn_M74/Hedgehog-like"/>
</dbReference>
<name>A0A6J5MU29_9CAUD</name>
<accession>A0A6J5MU29</accession>
<dbReference type="EMBL" id="LR796498">
    <property type="protein sequence ID" value="CAB4148470.1"/>
    <property type="molecule type" value="Genomic_DNA"/>
</dbReference>